<dbReference type="GO" id="GO:0003700">
    <property type="term" value="F:DNA-binding transcription factor activity"/>
    <property type="evidence" value="ECO:0007669"/>
    <property type="project" value="TreeGrafter"/>
</dbReference>
<dbReference type="PANTHER" id="PTHR30055">
    <property type="entry name" value="HTH-TYPE TRANSCRIPTIONAL REGULATOR RUTR"/>
    <property type="match status" value="1"/>
</dbReference>
<gene>
    <name evidence="6" type="ORF">PBOR_22160</name>
</gene>
<dbReference type="InterPro" id="IPR050109">
    <property type="entry name" value="HTH-type_TetR-like_transc_reg"/>
</dbReference>
<dbReference type="InterPro" id="IPR001647">
    <property type="entry name" value="HTH_TetR"/>
</dbReference>
<keyword evidence="1" id="KW-0805">Transcription regulation</keyword>
<name>A0A089LJL6_PAEBO</name>
<dbReference type="Proteomes" id="UP000029518">
    <property type="component" value="Chromosome"/>
</dbReference>
<organism evidence="6 7">
    <name type="scientific">Paenibacillus borealis</name>
    <dbReference type="NCBI Taxonomy" id="160799"/>
    <lineage>
        <taxon>Bacteria</taxon>
        <taxon>Bacillati</taxon>
        <taxon>Bacillota</taxon>
        <taxon>Bacilli</taxon>
        <taxon>Bacillales</taxon>
        <taxon>Paenibacillaceae</taxon>
        <taxon>Paenibacillus</taxon>
    </lineage>
</organism>
<evidence type="ECO:0000256" key="2">
    <source>
        <dbReference type="ARBA" id="ARBA00023125"/>
    </source>
</evidence>
<keyword evidence="7" id="KW-1185">Reference proteome</keyword>
<reference evidence="6" key="1">
    <citation type="submission" date="2014-08" db="EMBL/GenBank/DDBJ databases">
        <title>Comparative genomics of the Paenibacillus odorifer group.</title>
        <authorList>
            <person name="den Bakker H.C."/>
            <person name="Tsai Y.-C.Y.-C."/>
            <person name="Martin N."/>
            <person name="Korlach J."/>
            <person name="Wiedmann M."/>
        </authorList>
    </citation>
    <scope>NUCLEOTIDE SEQUENCE [LARGE SCALE GENOMIC DNA]</scope>
    <source>
        <strain evidence="6">DSM 13188</strain>
    </source>
</reference>
<evidence type="ECO:0000313" key="7">
    <source>
        <dbReference type="Proteomes" id="UP000029518"/>
    </source>
</evidence>
<feature type="domain" description="HTH tetR-type" evidence="5">
    <location>
        <begin position="4"/>
        <end position="64"/>
    </location>
</feature>
<dbReference type="PANTHER" id="PTHR30055:SF234">
    <property type="entry name" value="HTH-TYPE TRANSCRIPTIONAL REGULATOR BETI"/>
    <property type="match status" value="1"/>
</dbReference>
<dbReference type="GO" id="GO:0000976">
    <property type="term" value="F:transcription cis-regulatory region binding"/>
    <property type="evidence" value="ECO:0007669"/>
    <property type="project" value="TreeGrafter"/>
</dbReference>
<dbReference type="EMBL" id="CP009285">
    <property type="protein sequence ID" value="AIQ59348.1"/>
    <property type="molecule type" value="Genomic_DNA"/>
</dbReference>
<dbReference type="SUPFAM" id="SSF46689">
    <property type="entry name" value="Homeodomain-like"/>
    <property type="match status" value="1"/>
</dbReference>
<dbReference type="AlphaFoldDB" id="A0A089LJL6"/>
<evidence type="ECO:0000256" key="3">
    <source>
        <dbReference type="ARBA" id="ARBA00023163"/>
    </source>
</evidence>
<dbReference type="HOGENOM" id="CLU_091687_2_1_9"/>
<proteinExistence type="predicted"/>
<keyword evidence="2 4" id="KW-0238">DNA-binding</keyword>
<evidence type="ECO:0000256" key="4">
    <source>
        <dbReference type="PROSITE-ProRule" id="PRU00335"/>
    </source>
</evidence>
<evidence type="ECO:0000259" key="5">
    <source>
        <dbReference type="PROSITE" id="PS50977"/>
    </source>
</evidence>
<sequence length="177" mass="19464">MNSNSKRNLILAAASNVVKHQGIEKLTLEAVAAEAGVSKGGLLHHFPNKDALIQSMVSGITNDFITEVQNRSARDTRDQGKWSRAYLQSTVEADKEAQGMSVALNAALFTHGDLLEDLREQYSVWQQNIENDGLDPVISTIVRLAVDGLWLSEVFGIGDLSSEMRDKVINKLLEMVN</sequence>
<accession>A0A089LJL6</accession>
<keyword evidence="3" id="KW-0804">Transcription</keyword>
<dbReference type="Pfam" id="PF00440">
    <property type="entry name" value="TetR_N"/>
    <property type="match status" value="1"/>
</dbReference>
<dbReference type="PROSITE" id="PS50977">
    <property type="entry name" value="HTH_TETR_2"/>
    <property type="match status" value="1"/>
</dbReference>
<dbReference type="InterPro" id="IPR009057">
    <property type="entry name" value="Homeodomain-like_sf"/>
</dbReference>
<dbReference type="SUPFAM" id="SSF48498">
    <property type="entry name" value="Tetracyclin repressor-like, C-terminal domain"/>
    <property type="match status" value="1"/>
</dbReference>
<dbReference type="Pfam" id="PF17937">
    <property type="entry name" value="TetR_C_28"/>
    <property type="match status" value="1"/>
</dbReference>
<dbReference type="KEGG" id="pbd:PBOR_22160"/>
<dbReference type="RefSeq" id="WP_042215142.1">
    <property type="nucleotide sequence ID" value="NZ_CP009285.1"/>
</dbReference>
<protein>
    <recommendedName>
        <fullName evidence="5">HTH tetR-type domain-containing protein</fullName>
    </recommendedName>
</protein>
<evidence type="ECO:0000313" key="6">
    <source>
        <dbReference type="EMBL" id="AIQ59348.1"/>
    </source>
</evidence>
<dbReference type="Gene3D" id="1.10.357.10">
    <property type="entry name" value="Tetracycline Repressor, domain 2"/>
    <property type="match status" value="1"/>
</dbReference>
<feature type="DNA-binding region" description="H-T-H motif" evidence="4">
    <location>
        <begin position="27"/>
        <end position="46"/>
    </location>
</feature>
<dbReference type="OrthoDB" id="9806334at2"/>
<dbReference type="InterPro" id="IPR041479">
    <property type="entry name" value="TetR_CgmR_C"/>
</dbReference>
<evidence type="ECO:0000256" key="1">
    <source>
        <dbReference type="ARBA" id="ARBA00023015"/>
    </source>
</evidence>
<dbReference type="PRINTS" id="PR00455">
    <property type="entry name" value="HTHTETR"/>
</dbReference>
<dbReference type="InterPro" id="IPR036271">
    <property type="entry name" value="Tet_transcr_reg_TetR-rel_C_sf"/>
</dbReference>